<dbReference type="EMBL" id="HBUF01109272">
    <property type="protein sequence ID" value="CAG6639874.1"/>
    <property type="molecule type" value="Transcribed_RNA"/>
</dbReference>
<dbReference type="EMBL" id="HBUF01109273">
    <property type="protein sequence ID" value="CAG6639875.1"/>
    <property type="molecule type" value="Transcribed_RNA"/>
</dbReference>
<proteinExistence type="inferred from homology"/>
<dbReference type="EMBL" id="HBUF01647185">
    <property type="protein sequence ID" value="CAG6786166.1"/>
    <property type="molecule type" value="Transcribed_RNA"/>
</dbReference>
<dbReference type="EMBL" id="HBUF01647187">
    <property type="protein sequence ID" value="CAG6786168.1"/>
    <property type="molecule type" value="Transcribed_RNA"/>
</dbReference>
<evidence type="ECO:0000256" key="4">
    <source>
        <dbReference type="ARBA" id="ARBA00072951"/>
    </source>
</evidence>
<dbReference type="EMBL" id="HBUF01109274">
    <property type="protein sequence ID" value="CAG6639876.1"/>
    <property type="molecule type" value="Transcribed_RNA"/>
</dbReference>
<dbReference type="EMBL" id="HBUF01273135">
    <property type="protein sequence ID" value="CAG6685734.1"/>
    <property type="molecule type" value="Transcribed_RNA"/>
</dbReference>
<accession>A0A8D8TI03</accession>
<dbReference type="EMBL" id="HBUF01273136">
    <property type="protein sequence ID" value="CAG6685736.1"/>
    <property type="molecule type" value="Transcribed_RNA"/>
</dbReference>
<dbReference type="SUPFAM" id="SSF50814">
    <property type="entry name" value="Lipocalins"/>
    <property type="match status" value="1"/>
</dbReference>
<dbReference type="PANTHER" id="PTHR11955">
    <property type="entry name" value="FATTY ACID BINDING PROTEIN"/>
    <property type="match status" value="1"/>
</dbReference>
<evidence type="ECO:0000256" key="5">
    <source>
        <dbReference type="ARBA" id="ARBA00081149"/>
    </source>
</evidence>
<dbReference type="GO" id="GO:0005504">
    <property type="term" value="F:fatty acid binding"/>
    <property type="evidence" value="ECO:0007669"/>
    <property type="project" value="UniProtKB-ARBA"/>
</dbReference>
<evidence type="ECO:0000256" key="2">
    <source>
        <dbReference type="ARBA" id="ARBA00023121"/>
    </source>
</evidence>
<evidence type="ECO:0000256" key="3">
    <source>
        <dbReference type="ARBA" id="ARBA00057009"/>
    </source>
</evidence>
<dbReference type="Pfam" id="PF00061">
    <property type="entry name" value="Lipocalin"/>
    <property type="match status" value="1"/>
</dbReference>
<evidence type="ECO:0000313" key="7">
    <source>
        <dbReference type="EMBL" id="CAG6685736.1"/>
    </source>
</evidence>
<dbReference type="EMBL" id="HBUF01273137">
    <property type="protein sequence ID" value="CAG6685738.1"/>
    <property type="molecule type" value="Transcribed_RNA"/>
</dbReference>
<sequence length="134" mass="15130">MVVDFLNKKFKLASSDKFDEYMKATGVGLITRKVGANVSPVMELEKDEATGEYTLHSNSTFKNHAIKFKLGEEFDEDTPDGRKVKSVITVDGNTMHHVQKGDKETIIERVFSADEVKMTLKVDDIVCTRIYKPL</sequence>
<dbReference type="EMBL" id="HBUF01647182">
    <property type="protein sequence ID" value="CAG6786163.1"/>
    <property type="molecule type" value="Transcribed_RNA"/>
</dbReference>
<dbReference type="AlphaFoldDB" id="A0A8D8TI03"/>
<evidence type="ECO:0000259" key="6">
    <source>
        <dbReference type="Pfam" id="PF00061"/>
    </source>
</evidence>
<dbReference type="PRINTS" id="PR00178">
    <property type="entry name" value="FATTYACIDBP"/>
</dbReference>
<organism evidence="7">
    <name type="scientific">Cacopsylla melanoneura</name>
    <dbReference type="NCBI Taxonomy" id="428564"/>
    <lineage>
        <taxon>Eukaryota</taxon>
        <taxon>Metazoa</taxon>
        <taxon>Ecdysozoa</taxon>
        <taxon>Arthropoda</taxon>
        <taxon>Hexapoda</taxon>
        <taxon>Insecta</taxon>
        <taxon>Pterygota</taxon>
        <taxon>Neoptera</taxon>
        <taxon>Paraneoptera</taxon>
        <taxon>Hemiptera</taxon>
        <taxon>Sternorrhyncha</taxon>
        <taxon>Psylloidea</taxon>
        <taxon>Psyllidae</taxon>
        <taxon>Psyllinae</taxon>
        <taxon>Cacopsylla</taxon>
    </lineage>
</organism>
<comment type="function">
    <text evidence="3">Binds fatty acids in a 1:1 molar ratio.</text>
</comment>
<feature type="domain" description="Lipocalin/cytosolic fatty-acid binding" evidence="6">
    <location>
        <begin position="13"/>
        <end position="132"/>
    </location>
</feature>
<dbReference type="EMBL" id="HBUF01647184">
    <property type="protein sequence ID" value="CAG6786165.1"/>
    <property type="molecule type" value="Transcribed_RNA"/>
</dbReference>
<dbReference type="InterPro" id="IPR012674">
    <property type="entry name" value="Calycin"/>
</dbReference>
<dbReference type="InterPro" id="IPR031259">
    <property type="entry name" value="ILBP"/>
</dbReference>
<dbReference type="EMBL" id="HBUF01647183">
    <property type="protein sequence ID" value="CAG6786164.1"/>
    <property type="molecule type" value="Transcribed_RNA"/>
</dbReference>
<name>A0A8D8TI03_9HEMI</name>
<protein>
    <recommendedName>
        <fullName evidence="4">Fatty acid-binding protein, muscle</fullName>
    </recommendedName>
    <alternativeName>
        <fullName evidence="5">M-FABP</fullName>
    </alternativeName>
</protein>
<reference evidence="7" key="1">
    <citation type="submission" date="2021-05" db="EMBL/GenBank/DDBJ databases">
        <authorList>
            <person name="Alioto T."/>
            <person name="Alioto T."/>
            <person name="Gomez Garrido J."/>
        </authorList>
    </citation>
    <scope>NUCLEOTIDE SEQUENCE</scope>
</reference>
<evidence type="ECO:0000256" key="1">
    <source>
        <dbReference type="ARBA" id="ARBA00008390"/>
    </source>
</evidence>
<dbReference type="FunFam" id="2.40.128.20:FF:000001">
    <property type="entry name" value="Fatty acid-binding protein, adipocyte"/>
    <property type="match status" value="1"/>
</dbReference>
<comment type="similarity">
    <text evidence="1">Belongs to the calycin superfamily. Fatty-acid binding protein (FABP) family.</text>
</comment>
<dbReference type="EMBL" id="HBUF01647186">
    <property type="protein sequence ID" value="CAG6786167.1"/>
    <property type="molecule type" value="Transcribed_RNA"/>
</dbReference>
<dbReference type="InterPro" id="IPR000463">
    <property type="entry name" value="Fatty_acid-bd"/>
</dbReference>
<dbReference type="InterPro" id="IPR000566">
    <property type="entry name" value="Lipocln_cytosolic_FA-bd_dom"/>
</dbReference>
<keyword evidence="2" id="KW-0446">Lipid-binding</keyword>
<dbReference type="Gene3D" id="2.40.128.20">
    <property type="match status" value="1"/>
</dbReference>